<evidence type="ECO:0000256" key="1">
    <source>
        <dbReference type="ARBA" id="ARBA00004953"/>
    </source>
</evidence>
<name>A0A3M9K9T2_9ACTN</name>
<proteinExistence type="predicted"/>
<evidence type="ECO:0000313" key="4">
    <source>
        <dbReference type="EMBL" id="AXH93504.1"/>
    </source>
</evidence>
<reference evidence="4 6" key="1">
    <citation type="submission" date="2018-07" db="EMBL/GenBank/DDBJ databases">
        <authorList>
            <person name="Ye Y."/>
        </authorList>
    </citation>
    <scope>NUCLEOTIDE SEQUENCE [LARGE SCALE GENOMIC DNA]</scope>
    <source>
        <strain evidence="4">110B</strain>
        <strain evidence="6">H14(2018)</strain>
    </source>
</reference>
<dbReference type="PANTHER" id="PTHR36925:SF1">
    <property type="entry name" value="COBALT-PRECORRIN-6A REDUCTASE"/>
    <property type="match status" value="1"/>
</dbReference>
<dbReference type="EMBL" id="WAAR01000194">
    <property type="protein sequence ID" value="KAB1103583.1"/>
    <property type="molecule type" value="Genomic_DNA"/>
</dbReference>
<dbReference type="Proteomes" id="UP000471364">
    <property type="component" value="Unassembled WGS sequence"/>
</dbReference>
<evidence type="ECO:0000256" key="3">
    <source>
        <dbReference type="ARBA" id="ARBA00023002"/>
    </source>
</evidence>
<dbReference type="PANTHER" id="PTHR36925">
    <property type="entry name" value="COBALT-PRECORRIN-6A REDUCTASE"/>
    <property type="match status" value="1"/>
</dbReference>
<sequence length="246" mass="25787">MRILVLGGTGEARALAASLVDDGAVVVTSLAGRVARPRLPVGQVRVGGFGGIAGLAAYLAETRVRAVVDATHPFAEKISANAAAACPAAGVPLLRLERPGWAARPEASAWYWAGDHSEAARVAAGLGDRPFLTVGRQSLAHFVEPLRRHACLVRVVDEPDIVLPVSWKLLRSRGPYTLAHEREVMAGTDVLVTKDSGGDHTVAKLEVAAERAMPVVIVRRAGPPAGVPLVRDVDAALAWVRALPAP</sequence>
<dbReference type="AlphaFoldDB" id="A0A3M9K9T2"/>
<dbReference type="GO" id="GO:0009236">
    <property type="term" value="P:cobalamin biosynthetic process"/>
    <property type="evidence" value="ECO:0007669"/>
    <property type="project" value="UniProtKB-UniPathway"/>
</dbReference>
<organism evidence="4 6">
    <name type="scientific">Micromonospora aurantiaca</name>
    <name type="common">nom. illeg.</name>
    <dbReference type="NCBI Taxonomy" id="47850"/>
    <lineage>
        <taxon>Bacteria</taxon>
        <taxon>Bacillati</taxon>
        <taxon>Actinomycetota</taxon>
        <taxon>Actinomycetes</taxon>
        <taxon>Micromonosporales</taxon>
        <taxon>Micromonosporaceae</taxon>
        <taxon>Micromonospora</taxon>
    </lineage>
</organism>
<keyword evidence="7" id="KW-1185">Reference proteome</keyword>
<dbReference type="NCBIfam" id="NF005968">
    <property type="entry name" value="PRK08057.1-2"/>
    <property type="match status" value="1"/>
</dbReference>
<gene>
    <name evidence="4" type="ORF">DVH21_28195</name>
    <name evidence="5" type="ORF">F6X54_29015</name>
</gene>
<dbReference type="Pfam" id="PF02571">
    <property type="entry name" value="CbiJ"/>
    <property type="match status" value="1"/>
</dbReference>
<keyword evidence="3 4" id="KW-0560">Oxidoreductase</keyword>
<protein>
    <submittedName>
        <fullName evidence="4">Cobalt-precorrin-6A reductase</fullName>
        <ecNumber evidence="4">1.3.1.106</ecNumber>
    </submittedName>
</protein>
<dbReference type="InterPro" id="IPR003723">
    <property type="entry name" value="Precorrin-6x_reduct"/>
</dbReference>
<comment type="pathway">
    <text evidence="1">Cofactor biosynthesis; adenosylcobalamin biosynthesis.</text>
</comment>
<accession>A0A3M9K9T2</accession>
<dbReference type="GO" id="GO:0016994">
    <property type="term" value="F:precorrin-6A reductase activity"/>
    <property type="evidence" value="ECO:0007669"/>
    <property type="project" value="InterPro"/>
</dbReference>
<evidence type="ECO:0000313" key="6">
    <source>
        <dbReference type="Proteomes" id="UP000253958"/>
    </source>
</evidence>
<dbReference type="EMBL" id="CP031263">
    <property type="protein sequence ID" value="AXH93504.1"/>
    <property type="molecule type" value="Genomic_DNA"/>
</dbReference>
<dbReference type="RefSeq" id="WP_036311826.1">
    <property type="nucleotide sequence ID" value="NZ_CBDRJL010000023.1"/>
</dbReference>
<dbReference type="EC" id="1.3.1.106" evidence="4"/>
<reference evidence="4 6" key="2">
    <citation type="submission" date="2018-08" db="EMBL/GenBank/DDBJ databases">
        <title>Streptomyces kandeliansis sp. nov., an endophytic bacterium isolated from mangrove plant.</title>
        <authorList>
            <person name="Wang R."/>
        </authorList>
    </citation>
    <scope>NUCLEOTIDE SEQUENCE [LARGE SCALE GENOMIC DNA]</scope>
    <source>
        <strain evidence="4">110B</strain>
        <strain evidence="6">H14(2018)</strain>
    </source>
</reference>
<dbReference type="Proteomes" id="UP000253958">
    <property type="component" value="Chromosome"/>
</dbReference>
<evidence type="ECO:0000256" key="2">
    <source>
        <dbReference type="ARBA" id="ARBA00022573"/>
    </source>
</evidence>
<keyword evidence="2" id="KW-0169">Cobalamin biosynthesis</keyword>
<reference evidence="5 7" key="3">
    <citation type="submission" date="2019-09" db="EMBL/GenBank/DDBJ databases">
        <title>High taxonomic diversity of Micromonospora strains isolated from Medicago sativa nodules in different geographical locations.</title>
        <authorList>
            <person name="Martinez-Hidalgo P."/>
            <person name="Flores-Felix J.D."/>
            <person name="Velazquez E."/>
            <person name="Brau L."/>
            <person name="Trujillo M.E."/>
            <person name="Martinez-Molina E."/>
        </authorList>
    </citation>
    <scope>NUCLEOTIDE SEQUENCE [LARGE SCALE GENOMIC DNA]</scope>
    <source>
        <strain evidence="5 7">ALFB5</strain>
    </source>
</reference>
<dbReference type="UniPathway" id="UPA00148"/>
<dbReference type="NCBIfam" id="TIGR00715">
    <property type="entry name" value="precor6x_red"/>
    <property type="match status" value="1"/>
</dbReference>
<dbReference type="PROSITE" id="PS51014">
    <property type="entry name" value="COBK_CBIJ"/>
    <property type="match status" value="1"/>
</dbReference>
<evidence type="ECO:0000313" key="5">
    <source>
        <dbReference type="EMBL" id="KAB1103583.1"/>
    </source>
</evidence>
<evidence type="ECO:0000313" key="7">
    <source>
        <dbReference type="Proteomes" id="UP000471364"/>
    </source>
</evidence>